<organism evidence="1 2">
    <name type="scientific">Stomoxys calcitrans</name>
    <name type="common">Stable fly</name>
    <name type="synonym">Conops calcitrans</name>
    <dbReference type="NCBI Taxonomy" id="35570"/>
    <lineage>
        <taxon>Eukaryota</taxon>
        <taxon>Metazoa</taxon>
        <taxon>Ecdysozoa</taxon>
        <taxon>Arthropoda</taxon>
        <taxon>Hexapoda</taxon>
        <taxon>Insecta</taxon>
        <taxon>Pterygota</taxon>
        <taxon>Neoptera</taxon>
        <taxon>Endopterygota</taxon>
        <taxon>Diptera</taxon>
        <taxon>Brachycera</taxon>
        <taxon>Muscomorpha</taxon>
        <taxon>Muscoidea</taxon>
        <taxon>Muscidae</taxon>
        <taxon>Stomoxys</taxon>
    </lineage>
</organism>
<proteinExistence type="predicted"/>
<evidence type="ECO:0000313" key="1">
    <source>
        <dbReference type="EnsemblMetazoa" id="SCAU009161-PA"/>
    </source>
</evidence>
<name>A0A1I8PLJ5_STOCA</name>
<gene>
    <name evidence="1" type="primary">106089767</name>
</gene>
<dbReference type="EnsemblMetazoa" id="SCAU009161-RA">
    <property type="protein sequence ID" value="SCAU009161-PA"/>
    <property type="gene ID" value="SCAU009161"/>
</dbReference>
<dbReference type="PANTHER" id="PTHR20898">
    <property type="entry name" value="DAEDALUS ON 3-RELATED-RELATED"/>
    <property type="match status" value="1"/>
</dbReference>
<dbReference type="Proteomes" id="UP000095300">
    <property type="component" value="Unassembled WGS sequence"/>
</dbReference>
<accession>A0A1I8PLJ5</accession>
<dbReference type="VEuPathDB" id="VectorBase:SCAU009161"/>
<sequence length="157" mass="18540">MPHTNTKYQAAKRRFNLVIKNTTCQVFGPVVKQFDCDFEMLSPSNYLLNARFMYARELNENAELQFLIYFSHLKGSKPIKFLDFKMNICSLLSTSMTVPTIKIIMEETRKTSNLPYECPLKTNFLYHYSNFSIQNSIFKFLTRLCTISKIQLFYEHL</sequence>
<protein>
    <submittedName>
        <fullName evidence="1">Uncharacterized protein</fullName>
    </submittedName>
</protein>
<keyword evidence="2" id="KW-1185">Reference proteome</keyword>
<dbReference type="AlphaFoldDB" id="A0A1I8PLJ5"/>
<reference evidence="1" key="1">
    <citation type="submission" date="2020-05" db="UniProtKB">
        <authorList>
            <consortium name="EnsemblMetazoa"/>
        </authorList>
    </citation>
    <scope>IDENTIFICATION</scope>
    <source>
        <strain evidence="1">USDA</strain>
    </source>
</reference>
<evidence type="ECO:0000313" key="2">
    <source>
        <dbReference type="Proteomes" id="UP000095300"/>
    </source>
</evidence>
<dbReference type="Pfam" id="PF06477">
    <property type="entry name" value="DUF1091"/>
    <property type="match status" value="1"/>
</dbReference>
<dbReference type="InterPro" id="IPR010512">
    <property type="entry name" value="DUF1091"/>
</dbReference>